<feature type="transmembrane region" description="Helical" evidence="1">
    <location>
        <begin position="61"/>
        <end position="81"/>
    </location>
</feature>
<evidence type="ECO:0000313" key="2">
    <source>
        <dbReference type="EMBL" id="CAA6803854.1"/>
    </source>
</evidence>
<keyword evidence="1" id="KW-0812">Transmembrane</keyword>
<name>A0A6S6SFR5_9GAMM</name>
<gene>
    <name evidence="2" type="ORF">HELGO_WM10838</name>
</gene>
<accession>A0A6S6SFR5</accession>
<organism evidence="2">
    <name type="scientific">uncultured Thiotrichaceae bacterium</name>
    <dbReference type="NCBI Taxonomy" id="298394"/>
    <lineage>
        <taxon>Bacteria</taxon>
        <taxon>Pseudomonadati</taxon>
        <taxon>Pseudomonadota</taxon>
        <taxon>Gammaproteobacteria</taxon>
        <taxon>Thiotrichales</taxon>
        <taxon>Thiotrichaceae</taxon>
        <taxon>environmental samples</taxon>
    </lineage>
</organism>
<keyword evidence="1" id="KW-1133">Transmembrane helix</keyword>
<dbReference type="EMBL" id="CACVAT010000062">
    <property type="protein sequence ID" value="CAA6803854.1"/>
    <property type="molecule type" value="Genomic_DNA"/>
</dbReference>
<keyword evidence="1" id="KW-0472">Membrane</keyword>
<sequence>MTAHTFITLSVIIAILQLVESLNLYSNRGKLTGLAMTISTLEFIWLLVCVYALFSISFPDWTIFLPAAFVSYIIVATWHSRHLTKDIEDIESAKELIIPKNLAMIALGFSTSHLVVSGFAWLQYAGT</sequence>
<evidence type="ECO:0000256" key="1">
    <source>
        <dbReference type="SAM" id="Phobius"/>
    </source>
</evidence>
<feature type="transmembrane region" description="Helical" evidence="1">
    <location>
        <begin position="31"/>
        <end position="54"/>
    </location>
</feature>
<proteinExistence type="predicted"/>
<protein>
    <submittedName>
        <fullName evidence="2">Uncharacterized protein</fullName>
    </submittedName>
</protein>
<reference evidence="2" key="1">
    <citation type="submission" date="2020-01" db="EMBL/GenBank/DDBJ databases">
        <authorList>
            <person name="Meier V. D."/>
            <person name="Meier V D."/>
        </authorList>
    </citation>
    <scope>NUCLEOTIDE SEQUENCE</scope>
    <source>
        <strain evidence="2">HLG_WM_MAG_09</strain>
    </source>
</reference>
<dbReference type="AlphaFoldDB" id="A0A6S6SFR5"/>
<feature type="transmembrane region" description="Helical" evidence="1">
    <location>
        <begin position="101"/>
        <end position="122"/>
    </location>
</feature>